<feature type="region of interest" description="Disordered" evidence="1">
    <location>
        <begin position="919"/>
        <end position="959"/>
    </location>
</feature>
<accession>A0A5C3KAA5</accession>
<feature type="compositionally biased region" description="Acidic residues" evidence="1">
    <location>
        <begin position="247"/>
        <end position="259"/>
    </location>
</feature>
<feature type="compositionally biased region" description="Low complexity" evidence="1">
    <location>
        <begin position="46"/>
        <end position="58"/>
    </location>
</feature>
<evidence type="ECO:0000256" key="1">
    <source>
        <dbReference type="SAM" id="MobiDB-lite"/>
    </source>
</evidence>
<dbReference type="STRING" id="230819.A0A5C3KAA5"/>
<evidence type="ECO:0000313" key="2">
    <source>
        <dbReference type="EMBL" id="TFK16647.1"/>
    </source>
</evidence>
<feature type="compositionally biased region" description="Acidic residues" evidence="1">
    <location>
        <begin position="169"/>
        <end position="237"/>
    </location>
</feature>
<feature type="region of interest" description="Disordered" evidence="1">
    <location>
        <begin position="1"/>
        <end position="25"/>
    </location>
</feature>
<proteinExistence type="predicted"/>
<feature type="compositionally biased region" description="Basic and acidic residues" evidence="1">
    <location>
        <begin position="294"/>
        <end position="338"/>
    </location>
</feature>
<feature type="compositionally biased region" description="Acidic residues" evidence="1">
    <location>
        <begin position="274"/>
        <end position="293"/>
    </location>
</feature>
<sequence length="1441" mass="161522">MSEPFSRIPQFPPTQDIFNPETPAASPRLDLKSLLKKTKVKVVVKGRSSTSTLRTPTRAAVSNLDRIPTPTQPVLDNPPTPDRGDDDAELTLLLTPGIQASPTFSLDSFELAIGEYEGYTQESNETEEGNPRHYLVDSQAEETSDEFTSSDNENELAGDYKFPTKRNEEDDDEEDDDEEDDDEEDEEENVEDEEGDGDDDDDEGKENGGEGENEGEGEANDEENDEESEGEEGEGEEGEGKEGKENEGEEGEENDEENKEENKDDNGEGKEDRNEDDPKDASTEDENAEEDKEQENGKESKEPKGGEDKEQNRSDENEKGVGKGKDMNNEHGKGYDRENADDEGGNNDGEENISEENGFEGEIGDGGGPMEQGEDESARRGSSLSDGDDDETVGSRPVRGLEPSTSPRARRAKRIRQVNDFVAEVENAELPTQAAKKKTVDQGKKTPITTKRPKSKMQATSKPVIEEELLNDRVVSLTQEVKSRSGTVSRLATKEKKYNPIDNSLDTGHLKHVLGYAYVCITLPNDGGNGPPLVRGPYQRPINKANIAQLRANVGHDLSGLKKGEPDHAITIAVSRRWIVDGDKDKDFSRLADDDDDDEPKPSFVQSYSGDINGEFHRIQWKSDAHKGSMILYSGTHREQLMLDVYKLNIKEIERLEKLEKATEQQKKSLHELRASVEKCGLWLALVYDLDSIQEDQEYYHSIQLKLSSNNERRATKDSPQVCLEQIFNCLYHAQNVSPEAFEHVYKRSATLETNKGRVFIHIFNKGRPVVEGFTPLYAFQGFRKGWGISPDDLVKVVDSSWGFLKPFIVGGLNFYRYLTAKVELPDDADSWCLKALEGLPLVPEVLDKLMELGDAAFNTHLTDIFTAFGMHSGKWRQAYVDYLSAISDGIDQLRNPQGEADEIWGIIKRKIESMKEGVEPFRSKKGKEAGAEQVDADDEQLEGTRGPDSAETGVGDEEDKVVGSDIMRGPGGVPRIPFGVPLLTPNFLENLLRIFSMYPKTLALLSHFFVEGFGSWQVSSTSKSVHNVAFTSSTGGIGYVLDYFHYRHEETWPQSTPAEIAAASFDESEGRPNGYWSEAALHTVIEMFFKRRLLVFSASEVDINDLFAKKNRYATAKNVEYDYKEVVKVLGDIVFHWAGVTQKRTGLNMKQVRPRYLQQVPESVQARIEKMNPSIRPIVSKVIERLEDCALNFMNTYDGSNQKDHIKRVVSRILDDIHFNHYVNSWLAEKTTFLWCHTWVQQMIEQLPGFPSIPCVFTSPTLEGQIAAPKKRDLHAVQIQVKKDVQLQELNNAFKAFGAKLKKINLLGIACQQEEDEKEQVRLDPVLKNAMTCLYSQARRAIIDRIDASLAADYIPKTLAHLKEAPTIEQMTLDYDTLPIEFAAGRDRMFMIDNSRPWSANAKEGEEAEEDNRVAENEDEEDQVGFIALPPICILPPACS</sequence>
<feature type="region of interest" description="Disordered" evidence="1">
    <location>
        <begin position="117"/>
        <end position="415"/>
    </location>
</feature>
<gene>
    <name evidence="2" type="ORF">FA15DRAFT_711543</name>
</gene>
<name>A0A5C3KAA5_COPMA</name>
<dbReference type="OrthoDB" id="3053855at2759"/>
<dbReference type="Proteomes" id="UP000307440">
    <property type="component" value="Unassembled WGS sequence"/>
</dbReference>
<evidence type="ECO:0000313" key="3">
    <source>
        <dbReference type="Proteomes" id="UP000307440"/>
    </source>
</evidence>
<feature type="compositionally biased region" description="Acidic residues" evidence="1">
    <location>
        <begin position="339"/>
        <end position="363"/>
    </location>
</feature>
<feature type="region of interest" description="Disordered" evidence="1">
    <location>
        <begin position="1400"/>
        <end position="1422"/>
    </location>
</feature>
<protein>
    <submittedName>
        <fullName evidence="2">Uncharacterized protein</fullName>
    </submittedName>
</protein>
<reference evidence="2 3" key="1">
    <citation type="journal article" date="2019" name="Nat. Ecol. Evol.">
        <title>Megaphylogeny resolves global patterns of mushroom evolution.</title>
        <authorList>
            <person name="Varga T."/>
            <person name="Krizsan K."/>
            <person name="Foldi C."/>
            <person name="Dima B."/>
            <person name="Sanchez-Garcia M."/>
            <person name="Sanchez-Ramirez S."/>
            <person name="Szollosi G.J."/>
            <person name="Szarkandi J.G."/>
            <person name="Papp V."/>
            <person name="Albert L."/>
            <person name="Andreopoulos W."/>
            <person name="Angelini C."/>
            <person name="Antonin V."/>
            <person name="Barry K.W."/>
            <person name="Bougher N.L."/>
            <person name="Buchanan P."/>
            <person name="Buyck B."/>
            <person name="Bense V."/>
            <person name="Catcheside P."/>
            <person name="Chovatia M."/>
            <person name="Cooper J."/>
            <person name="Damon W."/>
            <person name="Desjardin D."/>
            <person name="Finy P."/>
            <person name="Geml J."/>
            <person name="Haridas S."/>
            <person name="Hughes K."/>
            <person name="Justo A."/>
            <person name="Karasinski D."/>
            <person name="Kautmanova I."/>
            <person name="Kiss B."/>
            <person name="Kocsube S."/>
            <person name="Kotiranta H."/>
            <person name="LaButti K.M."/>
            <person name="Lechner B.E."/>
            <person name="Liimatainen K."/>
            <person name="Lipzen A."/>
            <person name="Lukacs Z."/>
            <person name="Mihaltcheva S."/>
            <person name="Morgado L.N."/>
            <person name="Niskanen T."/>
            <person name="Noordeloos M.E."/>
            <person name="Ohm R.A."/>
            <person name="Ortiz-Santana B."/>
            <person name="Ovrebo C."/>
            <person name="Racz N."/>
            <person name="Riley R."/>
            <person name="Savchenko A."/>
            <person name="Shiryaev A."/>
            <person name="Soop K."/>
            <person name="Spirin V."/>
            <person name="Szebenyi C."/>
            <person name="Tomsovsky M."/>
            <person name="Tulloss R.E."/>
            <person name="Uehling J."/>
            <person name="Grigoriev I.V."/>
            <person name="Vagvolgyi C."/>
            <person name="Papp T."/>
            <person name="Martin F.M."/>
            <person name="Miettinen O."/>
            <person name="Hibbett D.S."/>
            <person name="Nagy L.G."/>
        </authorList>
    </citation>
    <scope>NUCLEOTIDE SEQUENCE [LARGE SCALE GENOMIC DNA]</scope>
    <source>
        <strain evidence="2 3">CBS 121175</strain>
    </source>
</reference>
<dbReference type="EMBL" id="ML210685">
    <property type="protein sequence ID" value="TFK16647.1"/>
    <property type="molecule type" value="Genomic_DNA"/>
</dbReference>
<feature type="region of interest" description="Disordered" evidence="1">
    <location>
        <begin position="433"/>
        <end position="461"/>
    </location>
</feature>
<feature type="compositionally biased region" description="Basic and acidic residues" evidence="1">
    <location>
        <begin position="260"/>
        <end position="273"/>
    </location>
</feature>
<feature type="region of interest" description="Disordered" evidence="1">
    <location>
        <begin position="46"/>
        <end position="88"/>
    </location>
</feature>
<keyword evidence="3" id="KW-1185">Reference proteome</keyword>
<feature type="compositionally biased region" description="Basic and acidic residues" evidence="1">
    <location>
        <begin position="919"/>
        <end position="931"/>
    </location>
</feature>
<organism evidence="2 3">
    <name type="scientific">Coprinopsis marcescibilis</name>
    <name type="common">Agaric fungus</name>
    <name type="synonym">Psathyrella marcescibilis</name>
    <dbReference type="NCBI Taxonomy" id="230819"/>
    <lineage>
        <taxon>Eukaryota</taxon>
        <taxon>Fungi</taxon>
        <taxon>Dikarya</taxon>
        <taxon>Basidiomycota</taxon>
        <taxon>Agaricomycotina</taxon>
        <taxon>Agaricomycetes</taxon>
        <taxon>Agaricomycetidae</taxon>
        <taxon>Agaricales</taxon>
        <taxon>Agaricineae</taxon>
        <taxon>Psathyrellaceae</taxon>
        <taxon>Coprinopsis</taxon>
    </lineage>
</organism>